<evidence type="ECO:0000256" key="6">
    <source>
        <dbReference type="PIRSR" id="PIRSR000089-1"/>
    </source>
</evidence>
<evidence type="ECO:0000256" key="3">
    <source>
        <dbReference type="ARBA" id="ARBA00022630"/>
    </source>
</evidence>
<dbReference type="CDD" id="cd01715">
    <property type="entry name" value="ETF_alpha"/>
    <property type="match status" value="1"/>
</dbReference>
<keyword evidence="5" id="KW-0249">Electron transport</keyword>
<dbReference type="AlphaFoldDB" id="A0A1M5ZVZ9"/>
<keyword evidence="2" id="KW-0813">Transport</keyword>
<dbReference type="GO" id="GO:0009055">
    <property type="term" value="F:electron transfer activity"/>
    <property type="evidence" value="ECO:0007669"/>
    <property type="project" value="InterPro"/>
</dbReference>
<evidence type="ECO:0000259" key="7">
    <source>
        <dbReference type="SMART" id="SM00893"/>
    </source>
</evidence>
<evidence type="ECO:0000313" key="8">
    <source>
        <dbReference type="EMBL" id="SHI28425.1"/>
    </source>
</evidence>
<dbReference type="Gene3D" id="3.40.50.620">
    <property type="entry name" value="HUPs"/>
    <property type="match status" value="1"/>
</dbReference>
<dbReference type="PIRSF" id="PIRSF000089">
    <property type="entry name" value="Electra_flavoP_a"/>
    <property type="match status" value="1"/>
</dbReference>
<dbReference type="InterPro" id="IPR018206">
    <property type="entry name" value="ETF_asu_C_CS"/>
</dbReference>
<sequence>MSNIADYKGVWVFAEQREGELQKVSLELLGEGRKIADKLGVKLTALLLGNNVSNLVEELATHGADEVLVAEHELLTHYTTDGYTKVICDLANDRKPEILFIGATFVGRDLGPRVAARLTTGLTADCTSLDIDENGKFLLATRPAFGGNLMATIACQDHRPQMATIRPGVFTKSDKVENNAEVIKVDVKLTQEDVRTKVIEIVKEKKDIIDISEANFIVSGGRGVGSKENFKLLEELAEALGGTVGGSRAAIEKEWLDKNLQVGQTGKTVRPTIYIACGISGAIQHVAGMQDSDLIIAVNKDANAPIMKLADYAIVGDLTKVLPELTAQVKALKENA</sequence>
<evidence type="ECO:0000256" key="5">
    <source>
        <dbReference type="ARBA" id="ARBA00022982"/>
    </source>
</evidence>
<dbReference type="PANTHER" id="PTHR43153:SF1">
    <property type="entry name" value="ELECTRON TRANSFER FLAVOPROTEIN SUBUNIT ALPHA, MITOCHONDRIAL"/>
    <property type="match status" value="1"/>
</dbReference>
<feature type="binding site" evidence="6">
    <location>
        <position position="299"/>
    </location>
    <ligand>
        <name>FAD</name>
        <dbReference type="ChEBI" id="CHEBI:57692"/>
    </ligand>
</feature>
<feature type="binding site" evidence="6">
    <location>
        <begin position="261"/>
        <end position="265"/>
    </location>
    <ligand>
        <name>FAD</name>
        <dbReference type="ChEBI" id="CHEBI:57692"/>
    </ligand>
</feature>
<gene>
    <name evidence="8" type="ORF">SAMN02745941_03500</name>
</gene>
<dbReference type="InterPro" id="IPR014731">
    <property type="entry name" value="ETF_asu_C"/>
</dbReference>
<feature type="binding site" evidence="6">
    <location>
        <position position="222"/>
    </location>
    <ligand>
        <name>FAD</name>
        <dbReference type="ChEBI" id="CHEBI:57692"/>
    </ligand>
</feature>
<dbReference type="InterPro" id="IPR029035">
    <property type="entry name" value="DHS-like_NAD/FAD-binding_dom"/>
</dbReference>
<keyword evidence="4 6" id="KW-0274">FAD</keyword>
<dbReference type="Gene3D" id="3.40.50.1220">
    <property type="entry name" value="TPP-binding domain"/>
    <property type="match status" value="1"/>
</dbReference>
<evidence type="ECO:0000256" key="4">
    <source>
        <dbReference type="ARBA" id="ARBA00022827"/>
    </source>
</evidence>
<accession>A0A1M5ZVZ9</accession>
<dbReference type="InterPro" id="IPR001308">
    <property type="entry name" value="ETF_a/FixB"/>
</dbReference>
<protein>
    <submittedName>
        <fullName evidence="8">Electron transfer flavoprotein alpha subunit apoprotein</fullName>
    </submittedName>
</protein>
<dbReference type="InterPro" id="IPR014730">
    <property type="entry name" value="ETF_a/b_N"/>
</dbReference>
<dbReference type="PANTHER" id="PTHR43153">
    <property type="entry name" value="ELECTRON TRANSFER FLAVOPROTEIN ALPHA"/>
    <property type="match status" value="1"/>
</dbReference>
<evidence type="ECO:0000256" key="2">
    <source>
        <dbReference type="ARBA" id="ARBA00022448"/>
    </source>
</evidence>
<dbReference type="FunFam" id="3.40.50.1220:FF:000001">
    <property type="entry name" value="Electron transfer flavoprotein, alpha subunit"/>
    <property type="match status" value="1"/>
</dbReference>
<feature type="domain" description="Electron transfer flavoprotein alpha/beta-subunit N-terminal" evidence="7">
    <location>
        <begin position="10"/>
        <end position="198"/>
    </location>
</feature>
<reference evidence="8 9" key="1">
    <citation type="submission" date="2016-11" db="EMBL/GenBank/DDBJ databases">
        <authorList>
            <person name="Jaros S."/>
            <person name="Januszkiewicz K."/>
            <person name="Wedrychowicz H."/>
        </authorList>
    </citation>
    <scope>NUCLEOTIDE SEQUENCE [LARGE SCALE GENOMIC DNA]</scope>
    <source>
        <strain evidence="8 9">DSM 6191</strain>
    </source>
</reference>
<dbReference type="InterPro" id="IPR033947">
    <property type="entry name" value="ETF_alpha_N"/>
</dbReference>
<dbReference type="EMBL" id="FQXU01000011">
    <property type="protein sequence ID" value="SHI28425.1"/>
    <property type="molecule type" value="Genomic_DNA"/>
</dbReference>
<dbReference type="InterPro" id="IPR014729">
    <property type="entry name" value="Rossmann-like_a/b/a_fold"/>
</dbReference>
<dbReference type="SUPFAM" id="SSF52402">
    <property type="entry name" value="Adenine nucleotide alpha hydrolases-like"/>
    <property type="match status" value="1"/>
</dbReference>
<dbReference type="Pfam" id="PF01012">
    <property type="entry name" value="ETF"/>
    <property type="match status" value="1"/>
</dbReference>
<dbReference type="GO" id="GO:0050660">
    <property type="term" value="F:flavin adenine dinucleotide binding"/>
    <property type="evidence" value="ECO:0007669"/>
    <property type="project" value="InterPro"/>
</dbReference>
<dbReference type="GO" id="GO:0033539">
    <property type="term" value="P:fatty acid beta-oxidation using acyl-CoA dehydrogenase"/>
    <property type="evidence" value="ECO:0007669"/>
    <property type="project" value="TreeGrafter"/>
</dbReference>
<keyword evidence="3" id="KW-0285">Flavoprotein</keyword>
<dbReference type="Pfam" id="PF00766">
    <property type="entry name" value="ETF_alpha"/>
    <property type="match status" value="1"/>
</dbReference>
<evidence type="ECO:0000256" key="1">
    <source>
        <dbReference type="ARBA" id="ARBA00005817"/>
    </source>
</evidence>
<dbReference type="SUPFAM" id="SSF52467">
    <property type="entry name" value="DHS-like NAD/FAD-binding domain"/>
    <property type="match status" value="1"/>
</dbReference>
<feature type="binding site" evidence="6">
    <location>
        <begin position="247"/>
        <end position="248"/>
    </location>
    <ligand>
        <name>FAD</name>
        <dbReference type="ChEBI" id="CHEBI:57692"/>
    </ligand>
</feature>
<dbReference type="SMART" id="SM00893">
    <property type="entry name" value="ETF"/>
    <property type="match status" value="1"/>
</dbReference>
<organism evidence="8 9">
    <name type="scientific">Clostridium intestinale DSM 6191</name>
    <dbReference type="NCBI Taxonomy" id="1121320"/>
    <lineage>
        <taxon>Bacteria</taxon>
        <taxon>Bacillati</taxon>
        <taxon>Bacillota</taxon>
        <taxon>Clostridia</taxon>
        <taxon>Eubacteriales</taxon>
        <taxon>Clostridiaceae</taxon>
        <taxon>Clostridium</taxon>
    </lineage>
</organism>
<dbReference type="Proteomes" id="UP000184241">
    <property type="component" value="Unassembled WGS sequence"/>
</dbReference>
<proteinExistence type="inferred from homology"/>
<evidence type="ECO:0000313" key="9">
    <source>
        <dbReference type="Proteomes" id="UP000184241"/>
    </source>
</evidence>
<name>A0A1M5ZVZ9_9CLOT</name>
<comment type="similarity">
    <text evidence="1">Belongs to the ETF alpha-subunit/FixB family.</text>
</comment>
<feature type="binding site" evidence="6">
    <location>
        <begin position="278"/>
        <end position="285"/>
    </location>
    <ligand>
        <name>FAD</name>
        <dbReference type="ChEBI" id="CHEBI:57692"/>
    </ligand>
</feature>
<comment type="cofactor">
    <cofactor evidence="6">
        <name>FAD</name>
        <dbReference type="ChEBI" id="CHEBI:57692"/>
    </cofactor>
    <text evidence="6">Binds 1 FAD per dimer.</text>
</comment>
<dbReference type="RefSeq" id="WP_073021569.1">
    <property type="nucleotide sequence ID" value="NZ_FQXU01000011.1"/>
</dbReference>
<dbReference type="PROSITE" id="PS00696">
    <property type="entry name" value="ETF_ALPHA"/>
    <property type="match status" value="1"/>
</dbReference>